<dbReference type="InterPro" id="IPR038656">
    <property type="entry name" value="Peptidase_G1_sf"/>
</dbReference>
<dbReference type="InterPro" id="IPR013320">
    <property type="entry name" value="ConA-like_dom_sf"/>
</dbReference>
<dbReference type="PANTHER" id="PTHR37536">
    <property type="entry name" value="PUTATIVE (AFU_ORTHOLOGUE AFUA_3G02970)-RELATED"/>
    <property type="match status" value="1"/>
</dbReference>
<dbReference type="InterPro" id="IPR000250">
    <property type="entry name" value="Peptidase_G1"/>
</dbReference>
<comment type="caution">
    <text evidence="1">The sequence shown here is derived from an EMBL/GenBank/DDBJ whole genome shotgun (WGS) entry which is preliminary data.</text>
</comment>
<gene>
    <name evidence="1" type="ORF">PAECIP111894_05357</name>
</gene>
<dbReference type="SUPFAM" id="SSF49899">
    <property type="entry name" value="Concanavalin A-like lectins/glucanases"/>
    <property type="match status" value="1"/>
</dbReference>
<dbReference type="Gene3D" id="2.60.120.700">
    <property type="entry name" value="Peptidase G1"/>
    <property type="match status" value="1"/>
</dbReference>
<accession>A0ABM9BL81</accession>
<dbReference type="Pfam" id="PF01828">
    <property type="entry name" value="Peptidase_A4"/>
    <property type="match status" value="1"/>
</dbReference>
<dbReference type="PANTHER" id="PTHR37536:SF1">
    <property type="entry name" value="ASPERGILLOPEPSIN, PUTAITVE (AFU_ORTHOLOGUE AFUA_7G01200)"/>
    <property type="match status" value="1"/>
</dbReference>
<evidence type="ECO:0000313" key="1">
    <source>
        <dbReference type="EMBL" id="CAH1059153.1"/>
    </source>
</evidence>
<organism evidence="1 2">
    <name type="scientific">Paenibacillus pseudetheri</name>
    <dbReference type="NCBI Taxonomy" id="2897682"/>
    <lineage>
        <taxon>Bacteria</taxon>
        <taxon>Bacillati</taxon>
        <taxon>Bacillota</taxon>
        <taxon>Bacilli</taxon>
        <taxon>Bacillales</taxon>
        <taxon>Paenibacillaceae</taxon>
        <taxon>Paenibacillus</taxon>
    </lineage>
</organism>
<dbReference type="Proteomes" id="UP000838749">
    <property type="component" value="Unassembled WGS sequence"/>
</dbReference>
<name>A0ABM9BL81_9BACL</name>
<keyword evidence="2" id="KW-1185">Reference proteome</keyword>
<dbReference type="CDD" id="cd13426">
    <property type="entry name" value="Peptidase_G1"/>
    <property type="match status" value="1"/>
</dbReference>
<proteinExistence type="predicted"/>
<evidence type="ECO:0008006" key="3">
    <source>
        <dbReference type="Google" id="ProtNLM"/>
    </source>
</evidence>
<evidence type="ECO:0000313" key="2">
    <source>
        <dbReference type="Proteomes" id="UP000838749"/>
    </source>
</evidence>
<dbReference type="EMBL" id="CAKMAB010000047">
    <property type="protein sequence ID" value="CAH1059153.1"/>
    <property type="molecule type" value="Genomic_DNA"/>
</dbReference>
<sequence length="231" mass="25944">MSIKYNSLMVNHPCLTDKSNASNRQSSAFGWSSKNWSGYTVTGRKGAFNRISGEWMVPYVKPTHKSTYSSAWIGIDGFKNSSLIQTGTGHEFLNGSARYYAWWEILPDVETVIPFPVYPGDHMKGTITKISHTKWSITLRNLSRNWTFRTLQRYTGPQTSGEWIMEAPEVDGSIAKLARVGTTYFNCCRINGKRPRLTLSNGGIMVQNNTTVAVPSSPSHRGDSFSVKRIY</sequence>
<protein>
    <recommendedName>
        <fullName evidence="3">Peptidase A4 family protein</fullName>
    </recommendedName>
</protein>
<reference evidence="1" key="1">
    <citation type="submission" date="2021-12" db="EMBL/GenBank/DDBJ databases">
        <authorList>
            <person name="Criscuolo A."/>
        </authorList>
    </citation>
    <scope>NUCLEOTIDE SEQUENCE</scope>
    <source>
        <strain evidence="1">CIP111894</strain>
    </source>
</reference>